<dbReference type="RefSeq" id="WP_004288454.1">
    <property type="nucleotide sequence ID" value="NZ_CABKNQ010000020.1"/>
</dbReference>
<feature type="signal peptide" evidence="1">
    <location>
        <begin position="1"/>
        <end position="20"/>
    </location>
</feature>
<dbReference type="GeneID" id="93068802"/>
<dbReference type="Proteomes" id="UP000254424">
    <property type="component" value="Unassembled WGS sequence"/>
</dbReference>
<name>A0A380Z8J3_9BACE</name>
<feature type="domain" description="DUF6562" evidence="2">
    <location>
        <begin position="42"/>
        <end position="302"/>
    </location>
</feature>
<evidence type="ECO:0000313" key="3">
    <source>
        <dbReference type="EMBL" id="SUV42662.1"/>
    </source>
</evidence>
<organism evidence="3 4">
    <name type="scientific">Bacteroides eggerthii</name>
    <dbReference type="NCBI Taxonomy" id="28111"/>
    <lineage>
        <taxon>Bacteria</taxon>
        <taxon>Pseudomonadati</taxon>
        <taxon>Bacteroidota</taxon>
        <taxon>Bacteroidia</taxon>
        <taxon>Bacteroidales</taxon>
        <taxon>Bacteroidaceae</taxon>
        <taxon>Bacteroides</taxon>
    </lineage>
</organism>
<dbReference type="InterPro" id="IPR046692">
    <property type="entry name" value="DUF6562"/>
</dbReference>
<protein>
    <recommendedName>
        <fullName evidence="2">DUF6562 domain-containing protein</fullName>
    </recommendedName>
</protein>
<accession>A0A380Z8J3</accession>
<keyword evidence="1" id="KW-0732">Signal</keyword>
<evidence type="ECO:0000259" key="2">
    <source>
        <dbReference type="Pfam" id="PF20200"/>
    </source>
</evidence>
<dbReference type="STRING" id="483216.BACEGG_00185"/>
<evidence type="ECO:0000256" key="1">
    <source>
        <dbReference type="SAM" id="SignalP"/>
    </source>
</evidence>
<evidence type="ECO:0000313" key="4">
    <source>
        <dbReference type="Proteomes" id="UP000254424"/>
    </source>
</evidence>
<dbReference type="EMBL" id="UFSX01000002">
    <property type="protein sequence ID" value="SUV42662.1"/>
    <property type="molecule type" value="Genomic_DNA"/>
</dbReference>
<feature type="chain" id="PRO_5016565694" description="DUF6562 domain-containing protein" evidence="1">
    <location>
        <begin position="21"/>
        <end position="981"/>
    </location>
</feature>
<proteinExistence type="predicted"/>
<dbReference type="PROSITE" id="PS51257">
    <property type="entry name" value="PROKAR_LIPOPROTEIN"/>
    <property type="match status" value="1"/>
</dbReference>
<reference evidence="3 4" key="1">
    <citation type="submission" date="2018-06" db="EMBL/GenBank/DDBJ databases">
        <authorList>
            <consortium name="Pathogen Informatics"/>
            <person name="Doyle S."/>
        </authorList>
    </citation>
    <scope>NUCLEOTIDE SEQUENCE [LARGE SCALE GENOMIC DNA]</scope>
    <source>
        <strain evidence="3 4">NCTC11155</strain>
    </source>
</reference>
<sequence>MKKSFLLLAGLILLAFTACQNDELVNGGSGNETAVSFSVQLPGANAPSTRAAGDGTQVNRCIMEIYLGDKLYGERQVVPVAGNKTATFNVRLVTSQTYDFVFWADVSGEGGIKTDRHYQTTNGLQNISLLGNYAGNDDSRDAFTGVLLSKLVTGAFNEAVELTRPFGQLNIKTTDLGSIPTDRTALIPATASLAFKGVYKGFNAHTGAVTGDLAALSYNENAAVVDGDGALTMDYLFAPKEGQLLTNMVLTMNNAAGEKITDKELSNIPVQRNYKTNVTGSMLTVSGQFVATLEPAFTGDLDKKIVEVANIADVADALKTCDNVVVTTAPAQDATIELPKYTATDKAVSITLPETTNKTVTINYTNDAGNSNPPKELTIIAPQTKKLVIDAKQTTVYLNGTKYDEIEAGTAENTLVINDGVTVDKLTVNAGNVKVFGKGTITTILKSTENTGITYIYASNQAQLPATLPQGFEKVSLEAENLKEAMAEGGVYQLKEDVDITGRSIEIPANKTATLDLNGNTITAANRGVDGIAVYGNLTLKDSKGNGRIIANKDYTGGAYGAGLIRIIGENAAMIMQSGTIYAARENATNNGQYGVAVYEGGDFTITGGKIEAGWSAVLGNGKYKTQNSVIRIEGGELISTSDYAVYLPQSGTTTISGGKVYGVGGGVCINRGTLNVEGTALITSKGTGDTGDWGDGTGNMESAAINVAAKYGDCVVNIKGGTLTAEANALVSTGNAGYTPAINVSGGTFSDPSLLGHLSAGANVKVKLLKDYEGPGLGIFYGKDKNNKEENGSRATVEIDLNQHAWNLTNDPLFGSTGYQNQYFHLEKDAFVTFRNGTVQPKEVASGRMLIQNYCHLTLDKVKLIGGSSCKYVISNNNGSCTISNSTITAAAGQCAFDVYSYKPYPGGVTVTVNGQSVINGRVEFDGDSGKKNGNLVINGGTINGNLSANNDYYDSINKNIIIKEGVTFGADVTGWDDYK</sequence>
<dbReference type="Pfam" id="PF20200">
    <property type="entry name" value="DUF6562"/>
    <property type="match status" value="1"/>
</dbReference>
<dbReference type="AlphaFoldDB" id="A0A380Z8J3"/>
<gene>
    <name evidence="3" type="ORF">NCTC11155_02036</name>
</gene>
<dbReference type="OrthoDB" id="1003493at2"/>